<reference evidence="3" key="1">
    <citation type="submission" date="2021-01" db="EMBL/GenBank/DDBJ databases">
        <authorList>
            <person name="Corre E."/>
            <person name="Pelletier E."/>
            <person name="Niang G."/>
            <person name="Scheremetjew M."/>
            <person name="Finn R."/>
            <person name="Kale V."/>
            <person name="Holt S."/>
            <person name="Cochrane G."/>
            <person name="Meng A."/>
            <person name="Brown T."/>
            <person name="Cohen L."/>
        </authorList>
    </citation>
    <scope>NUCLEOTIDE SEQUENCE</scope>
    <source>
        <strain evidence="3">NY070348D</strain>
    </source>
</reference>
<feature type="transmembrane region" description="Helical" evidence="1">
    <location>
        <begin position="1082"/>
        <end position="1102"/>
    </location>
</feature>
<evidence type="ECO:0008006" key="4">
    <source>
        <dbReference type="Google" id="ProtNLM"/>
    </source>
</evidence>
<dbReference type="AlphaFoldDB" id="A0A7S2RJ80"/>
<sequence length="1149" mass="127390">MRCLFLLGALAAAVAVHAANVENGFGTGNSVKGYIFNSDVVQHSKIDKDVEEISNAMNDEKYSDAENVFTNGKNSDKVDDNGAPKGKRKLADFSKDLDQALQSMPGGSPFNLYNMYKNYHGNAEYAKDFVLDAMKQQGQFSTVTDKVGRKELAVKGTQYQVVFMYTIYELEQARVYCTSDMSKALHSWDEGWAFYVGSKLQTNVAAAEGQLGYTLASKRAVADNGASGQFLTTDASSDQTGTRVWVNKKLQTLFQTGKGMLATAACTEVESVIKDIVAQMNVPLLQGVLRYAQNSKRSGVKGRAEGYAFAMAIVPQLHQCHNSIGEGVKTAMGIDESSVDIDNVRGWIIEGLKCLGLTCADIWNFKDLTNVVYKDKVRMQCGPAILGYTPGNLDKSVYQHSRIDLDIRDMENTFGTTSANFQVAKSIFENGQNSHKTSQTRKLAAFSNAAYTDMPLYKVHTEYWGDGLFARNFVLNALDNKAPFNKIPRNTEDGIRALKELVIKGSQLQSVWMYVLREMFEAVESCKNSDIPTALHSWDEGWVFYAGSLQVMEKSGKLGYALALKRAPQFKNRKGEVNDRMLALFESGKSAISQSQCTLAADILQQVERVMTIPVVQGLIRYIYKVRQTGKTSLKEKAECWAFLASVLPRISQCNKAVGDKLRDEFFAFTSNPSIEHTYDVDEMVSMVQSTFPCLGIECDDVGNYVEGTSERTKQCYDWKIRNNQFGGYQGSTDVTQHSRIDLDVEEFETHLKASDYTAAKQIYSNGKYSEKTSSMRTLEGLTKDQNKDMLFNVYKRYWKSKGRGDRYAHDFITDAIDAKGEFTGAPAVARKEGAVKGAQYQAVWMYVFHELEDSITNCKQADLLANDDKNVHAWDEGAAFFAGSRVGTLGLPKKGGKLVYTLMEKRAGDFGDSDSSHIARTIALFQTGLSYIVAGHCDKAEAIMHQLQAALTIPLIQGLFRYLYRADPNSDYHKSKPEDQPKSKAEGWAFAAAVLPQLHACNSQVAEQVYQNMRYSADPIVKDGYKSVVENVQSLFPCLNINGSHVGAYSESGKVIIPRVEGAELPGSNDASCSNGWKVTGILFIILFILLVGFVSIRFYCRRNQKMHDIDLTSQTPNSPSVRHASVDRYASASGIQLGMVDDKALNV</sequence>
<keyword evidence="1" id="KW-1133">Transmembrane helix</keyword>
<dbReference type="InterPro" id="IPR011643">
    <property type="entry name" value="HCR1"/>
</dbReference>
<name>A0A7S2RJ80_9STRA</name>
<feature type="signal peptide" evidence="2">
    <location>
        <begin position="1"/>
        <end position="18"/>
    </location>
</feature>
<accession>A0A7S2RJ80</accession>
<gene>
    <name evidence="3" type="ORF">QSP1433_LOCUS4050</name>
</gene>
<feature type="chain" id="PRO_5030901146" description="Alginate lyase domain-containing protein" evidence="2">
    <location>
        <begin position="19"/>
        <end position="1149"/>
    </location>
</feature>
<dbReference type="EMBL" id="HBHK01006685">
    <property type="protein sequence ID" value="CAD9672732.1"/>
    <property type="molecule type" value="Transcribed_RNA"/>
</dbReference>
<keyword evidence="1" id="KW-0812">Transmembrane</keyword>
<protein>
    <recommendedName>
        <fullName evidence="4">Alginate lyase domain-containing protein</fullName>
    </recommendedName>
</protein>
<evidence type="ECO:0000313" key="3">
    <source>
        <dbReference type="EMBL" id="CAD9672732.1"/>
    </source>
</evidence>
<keyword evidence="2" id="KW-0732">Signal</keyword>
<evidence type="ECO:0000256" key="2">
    <source>
        <dbReference type="SAM" id="SignalP"/>
    </source>
</evidence>
<evidence type="ECO:0000256" key="1">
    <source>
        <dbReference type="SAM" id="Phobius"/>
    </source>
</evidence>
<proteinExistence type="predicted"/>
<organism evidence="3">
    <name type="scientific">Mucochytrium quahogii</name>
    <dbReference type="NCBI Taxonomy" id="96639"/>
    <lineage>
        <taxon>Eukaryota</taxon>
        <taxon>Sar</taxon>
        <taxon>Stramenopiles</taxon>
        <taxon>Bigyra</taxon>
        <taxon>Labyrinthulomycetes</taxon>
        <taxon>Thraustochytrida</taxon>
        <taxon>Thraustochytriidae</taxon>
        <taxon>Mucochytrium</taxon>
    </lineage>
</organism>
<keyword evidence="1" id="KW-0472">Membrane</keyword>
<dbReference type="Pfam" id="PF07692">
    <property type="entry name" value="Fea1"/>
    <property type="match status" value="3"/>
</dbReference>